<accession>A0AAN9I7F8</accession>
<dbReference type="Pfam" id="PF26369">
    <property type="entry name" value="UPF0426"/>
    <property type="match status" value="1"/>
</dbReference>
<evidence type="ECO:0000313" key="2">
    <source>
        <dbReference type="EMBL" id="KAK7269017.1"/>
    </source>
</evidence>
<protein>
    <submittedName>
        <fullName evidence="2">Uncharacterized protein</fullName>
    </submittedName>
</protein>
<dbReference type="AlphaFoldDB" id="A0AAN9I7F8"/>
<sequence>MLILLPIQDKTRTIACAVAQLILDKYNCTSTQLVVTSNTLSFCDLCRLVLFFLSLSLSLSGGCCCSSKASSAMSLLLTSPLPYTTGKLKQQVRLLSSSSGIGRLSIRKRSMGFNFNDNNSRGNGVKAFFYNPAQDPVLKEALKEPVAFLGGVFAGILRLDLNEEPLKEWITRTAEAAGIGKEEIDAEGSTTTEAAPQEIQIE</sequence>
<organism evidence="2 3">
    <name type="scientific">Crotalaria pallida</name>
    <name type="common">Smooth rattlebox</name>
    <name type="synonym">Crotalaria striata</name>
    <dbReference type="NCBI Taxonomy" id="3830"/>
    <lineage>
        <taxon>Eukaryota</taxon>
        <taxon>Viridiplantae</taxon>
        <taxon>Streptophyta</taxon>
        <taxon>Embryophyta</taxon>
        <taxon>Tracheophyta</taxon>
        <taxon>Spermatophyta</taxon>
        <taxon>Magnoliopsida</taxon>
        <taxon>eudicotyledons</taxon>
        <taxon>Gunneridae</taxon>
        <taxon>Pentapetalae</taxon>
        <taxon>rosids</taxon>
        <taxon>fabids</taxon>
        <taxon>Fabales</taxon>
        <taxon>Fabaceae</taxon>
        <taxon>Papilionoideae</taxon>
        <taxon>50 kb inversion clade</taxon>
        <taxon>genistoids sensu lato</taxon>
        <taxon>core genistoids</taxon>
        <taxon>Crotalarieae</taxon>
        <taxon>Crotalaria</taxon>
    </lineage>
</organism>
<dbReference type="Proteomes" id="UP001372338">
    <property type="component" value="Unassembled WGS sequence"/>
</dbReference>
<comment type="caution">
    <text evidence="2">The sequence shown here is derived from an EMBL/GenBank/DDBJ whole genome shotgun (WGS) entry which is preliminary data.</text>
</comment>
<feature type="region of interest" description="Disordered" evidence="1">
    <location>
        <begin position="181"/>
        <end position="202"/>
    </location>
</feature>
<dbReference type="PANTHER" id="PTHR35996:SF1">
    <property type="entry name" value="OS04G0528100 PROTEIN"/>
    <property type="match status" value="1"/>
</dbReference>
<dbReference type="InterPro" id="IPR040278">
    <property type="entry name" value="UPF0426"/>
</dbReference>
<dbReference type="PANTHER" id="PTHR35996">
    <property type="entry name" value="OSJNBA0038O10.25 PROTEIN"/>
    <property type="match status" value="1"/>
</dbReference>
<evidence type="ECO:0000256" key="1">
    <source>
        <dbReference type="SAM" id="MobiDB-lite"/>
    </source>
</evidence>
<keyword evidence="3" id="KW-1185">Reference proteome</keyword>
<evidence type="ECO:0000313" key="3">
    <source>
        <dbReference type="Proteomes" id="UP001372338"/>
    </source>
</evidence>
<gene>
    <name evidence="2" type="ORF">RIF29_21732</name>
</gene>
<reference evidence="2 3" key="1">
    <citation type="submission" date="2024-01" db="EMBL/GenBank/DDBJ databases">
        <title>The genomes of 5 underutilized Papilionoideae crops provide insights into root nodulation and disease resistanc.</title>
        <authorList>
            <person name="Yuan L."/>
        </authorList>
    </citation>
    <scope>NUCLEOTIDE SEQUENCE [LARGE SCALE GENOMIC DNA]</scope>
    <source>
        <strain evidence="2">ZHUSHIDOU_FW_LH</strain>
        <tissue evidence="2">Leaf</tissue>
    </source>
</reference>
<name>A0AAN9I7F8_CROPI</name>
<dbReference type="EMBL" id="JAYWIO010000004">
    <property type="protein sequence ID" value="KAK7269017.1"/>
    <property type="molecule type" value="Genomic_DNA"/>
</dbReference>
<proteinExistence type="predicted"/>